<gene>
    <name evidence="13" type="ORF">RRF57_010308</name>
</gene>
<evidence type="ECO:0000256" key="5">
    <source>
        <dbReference type="ARBA" id="ARBA00021374"/>
    </source>
</evidence>
<dbReference type="InterPro" id="IPR013785">
    <property type="entry name" value="Aldolase_TIM"/>
</dbReference>
<name>A0AAN7Z2L9_9PEZI</name>
<evidence type="ECO:0000256" key="10">
    <source>
        <dbReference type="ARBA" id="ARBA00023002"/>
    </source>
</evidence>
<comment type="pathway">
    <text evidence="3">Pyrimidine metabolism; UMP biosynthesis via de novo pathway.</text>
</comment>
<evidence type="ECO:0000256" key="9">
    <source>
        <dbReference type="ARBA" id="ARBA00022975"/>
    </source>
</evidence>
<dbReference type="PANTHER" id="PTHR48109:SF1">
    <property type="entry name" value="DIHYDROOROTATE DEHYDROGENASE (FUMARATE)"/>
    <property type="match status" value="1"/>
</dbReference>
<dbReference type="AlphaFoldDB" id="A0AAN7Z2L9"/>
<dbReference type="InterPro" id="IPR033886">
    <property type="entry name" value="DHOD_1A"/>
</dbReference>
<feature type="region of interest" description="Disordered" evidence="11">
    <location>
        <begin position="124"/>
        <end position="151"/>
    </location>
</feature>
<keyword evidence="7" id="KW-0285">Flavoprotein</keyword>
<dbReference type="GO" id="GO:0006207">
    <property type="term" value="P:'de novo' pyrimidine nucleobase biosynthetic process"/>
    <property type="evidence" value="ECO:0007669"/>
    <property type="project" value="TreeGrafter"/>
</dbReference>
<keyword evidence="10" id="KW-0560">Oxidoreductase</keyword>
<comment type="similarity">
    <text evidence="4">Belongs to the dihydroorotate dehydrogenase family. Type 1 subfamily.</text>
</comment>
<evidence type="ECO:0000313" key="13">
    <source>
        <dbReference type="EMBL" id="KAK5634595.1"/>
    </source>
</evidence>
<sequence length="411" mass="43381">MDDGNDNDNSLVPPHLHIDPPLFNSANPWATTLEHLRGLYACESTGAVTTRTALLGEGFPHDDGVHRFAFFETGTHHHHHHFVGGGGDGGKGGLADASLNNLGYSPIPLDTYLEYIRVIDDEEQEKGKENKNGIEVGRGTDGNEVESEGAKRRKPFIVSVTGTPDEVAECYARISRAAAGLSVVGTLAMEINLSCPNIPGKPPPAYDGEALGVYLKSVAKAAAGVEVEGDDNEDKGRKKVPWGVKTPPYTYAGQFEMFVRTLRDCAVNAVSQEEEEGKGKGKGKGEMVCPLSFITATNTLGSCLLLDTNGDISGSKKRVPVLPGLGIGGLAGAPLHPLALGNVATLRRMLDEHPETKHVAVLGIGGVDGVDGYRRMRSVGACAVGVGTALGIKGLDVFGEIERGLDGVWEV</sequence>
<proteinExistence type="inferred from homology"/>
<protein>
    <recommendedName>
        <fullName evidence="5">Dihydroorotate dehydrogenase (fumarate)</fullName>
    </recommendedName>
</protein>
<evidence type="ECO:0000256" key="3">
    <source>
        <dbReference type="ARBA" id="ARBA00004725"/>
    </source>
</evidence>
<reference evidence="13 14" key="1">
    <citation type="submission" date="2023-10" db="EMBL/GenBank/DDBJ databases">
        <title>Draft genome sequence of Xylaria bambusicola isolate GMP-LS, the root and basal stem rot pathogen of sugarcane in Indonesia.</title>
        <authorList>
            <person name="Selvaraj P."/>
            <person name="Muralishankar V."/>
            <person name="Muruganantham S."/>
            <person name="Sp S."/>
            <person name="Haryani S."/>
            <person name="Lau K.J.X."/>
            <person name="Naqvi N.I."/>
        </authorList>
    </citation>
    <scope>NUCLEOTIDE SEQUENCE [LARGE SCALE GENOMIC DNA]</scope>
    <source>
        <strain evidence="13">GMP-LS</strain>
    </source>
</reference>
<dbReference type="Proteomes" id="UP001305414">
    <property type="component" value="Unassembled WGS sequence"/>
</dbReference>
<evidence type="ECO:0000256" key="2">
    <source>
        <dbReference type="ARBA" id="ARBA00004496"/>
    </source>
</evidence>
<evidence type="ECO:0000256" key="8">
    <source>
        <dbReference type="ARBA" id="ARBA00022643"/>
    </source>
</evidence>
<accession>A0AAN7Z2L9</accession>
<evidence type="ECO:0000256" key="7">
    <source>
        <dbReference type="ARBA" id="ARBA00022630"/>
    </source>
</evidence>
<dbReference type="PANTHER" id="PTHR48109">
    <property type="entry name" value="DIHYDROOROTATE DEHYDROGENASE (QUINONE), MITOCHONDRIAL-RELATED"/>
    <property type="match status" value="1"/>
</dbReference>
<dbReference type="InterPro" id="IPR005720">
    <property type="entry name" value="Dihydroorotate_DH_cat"/>
</dbReference>
<dbReference type="GO" id="GO:0005737">
    <property type="term" value="C:cytoplasm"/>
    <property type="evidence" value="ECO:0007669"/>
    <property type="project" value="UniProtKB-SubCell"/>
</dbReference>
<comment type="caution">
    <text evidence="13">The sequence shown here is derived from an EMBL/GenBank/DDBJ whole genome shotgun (WGS) entry which is preliminary data.</text>
</comment>
<feature type="domain" description="Dihydroorotate dehydrogenase catalytic" evidence="12">
    <location>
        <begin position="98"/>
        <end position="406"/>
    </location>
</feature>
<dbReference type="GO" id="GO:0006221">
    <property type="term" value="P:pyrimidine nucleotide biosynthetic process"/>
    <property type="evidence" value="ECO:0007669"/>
    <property type="project" value="UniProtKB-KW"/>
</dbReference>
<evidence type="ECO:0000256" key="11">
    <source>
        <dbReference type="SAM" id="MobiDB-lite"/>
    </source>
</evidence>
<keyword evidence="6" id="KW-0963">Cytoplasm</keyword>
<dbReference type="GO" id="GO:0004152">
    <property type="term" value="F:dihydroorotate dehydrogenase activity"/>
    <property type="evidence" value="ECO:0007669"/>
    <property type="project" value="InterPro"/>
</dbReference>
<dbReference type="InterPro" id="IPR050074">
    <property type="entry name" value="DHO_dehydrogenase"/>
</dbReference>
<dbReference type="SUPFAM" id="SSF51395">
    <property type="entry name" value="FMN-linked oxidoreductases"/>
    <property type="match status" value="1"/>
</dbReference>
<dbReference type="CDD" id="cd04741">
    <property type="entry name" value="DHOD_1A_like"/>
    <property type="match status" value="1"/>
</dbReference>
<keyword evidence="8" id="KW-0288">FMN</keyword>
<evidence type="ECO:0000313" key="14">
    <source>
        <dbReference type="Proteomes" id="UP001305414"/>
    </source>
</evidence>
<keyword evidence="9" id="KW-0665">Pyrimidine biosynthesis</keyword>
<dbReference type="Gene3D" id="2.30.26.10">
    <property type="entry name" value="Dihydroorotate Dehydrogenase A, chain A, domain 2"/>
    <property type="match status" value="1"/>
</dbReference>
<evidence type="ECO:0000259" key="12">
    <source>
        <dbReference type="Pfam" id="PF01180"/>
    </source>
</evidence>
<dbReference type="Pfam" id="PF01180">
    <property type="entry name" value="DHO_dh"/>
    <property type="match status" value="1"/>
</dbReference>
<organism evidence="13 14">
    <name type="scientific">Xylaria bambusicola</name>
    <dbReference type="NCBI Taxonomy" id="326684"/>
    <lineage>
        <taxon>Eukaryota</taxon>
        <taxon>Fungi</taxon>
        <taxon>Dikarya</taxon>
        <taxon>Ascomycota</taxon>
        <taxon>Pezizomycotina</taxon>
        <taxon>Sordariomycetes</taxon>
        <taxon>Xylariomycetidae</taxon>
        <taxon>Xylariales</taxon>
        <taxon>Xylariaceae</taxon>
        <taxon>Xylaria</taxon>
    </lineage>
</organism>
<keyword evidence="14" id="KW-1185">Reference proteome</keyword>
<comment type="subcellular location">
    <subcellularLocation>
        <location evidence="2">Cytoplasm</location>
    </subcellularLocation>
</comment>
<comment type="cofactor">
    <cofactor evidence="1">
        <name>FMN</name>
        <dbReference type="ChEBI" id="CHEBI:58210"/>
    </cofactor>
</comment>
<evidence type="ECO:0000256" key="6">
    <source>
        <dbReference type="ARBA" id="ARBA00022490"/>
    </source>
</evidence>
<dbReference type="Gene3D" id="3.20.20.70">
    <property type="entry name" value="Aldolase class I"/>
    <property type="match status" value="1"/>
</dbReference>
<evidence type="ECO:0000256" key="1">
    <source>
        <dbReference type="ARBA" id="ARBA00001917"/>
    </source>
</evidence>
<evidence type="ECO:0000256" key="4">
    <source>
        <dbReference type="ARBA" id="ARBA00008008"/>
    </source>
</evidence>
<dbReference type="InterPro" id="IPR023359">
    <property type="entry name" value="Dihydro_DH_chainA_dom2"/>
</dbReference>
<dbReference type="EMBL" id="JAWHQM010000043">
    <property type="protein sequence ID" value="KAK5634595.1"/>
    <property type="molecule type" value="Genomic_DNA"/>
</dbReference>